<dbReference type="InterPro" id="IPR009044">
    <property type="entry name" value="ssDNA-bd_transcriptional_reg"/>
</dbReference>
<keyword evidence="4" id="KW-0238">DNA-binding</keyword>
<dbReference type="GO" id="GO:0003677">
    <property type="term" value="F:DNA binding"/>
    <property type="evidence" value="ECO:0007669"/>
    <property type="project" value="UniProtKB-KW"/>
</dbReference>
<feature type="compositionally biased region" description="Acidic residues" evidence="7">
    <location>
        <begin position="140"/>
        <end position="153"/>
    </location>
</feature>
<dbReference type="PANTHER" id="PTHR13215">
    <property type="entry name" value="RNA POLYMERASE II TRANSCRIPTIONAL COACTIVATOR"/>
    <property type="match status" value="1"/>
</dbReference>
<dbReference type="InterPro" id="IPR045125">
    <property type="entry name" value="Sub1/Tcp4-like"/>
</dbReference>
<proteinExistence type="inferred from homology"/>
<comment type="caution">
    <text evidence="9">The sequence shown here is derived from an EMBL/GenBank/DDBJ whole genome shotgun (WGS) entry which is preliminary data.</text>
</comment>
<comment type="similarity">
    <text evidence="2">Belongs to the transcriptional coactivator PC4 family.</text>
</comment>
<feature type="domain" description="Transcriptional coactivator p15 (PC4) C-terminal" evidence="8">
    <location>
        <begin position="59"/>
        <end position="104"/>
    </location>
</feature>
<dbReference type="Pfam" id="PF02229">
    <property type="entry name" value="PC4"/>
    <property type="match status" value="1"/>
</dbReference>
<evidence type="ECO:0000313" key="10">
    <source>
        <dbReference type="Proteomes" id="UP001310890"/>
    </source>
</evidence>
<gene>
    <name evidence="9" type="ORF">LTR62_001191</name>
</gene>
<accession>A0AAN7TGN8</accession>
<dbReference type="Gene3D" id="2.30.31.10">
    <property type="entry name" value="Transcriptional Coactivator Pc4, Chain A"/>
    <property type="match status" value="1"/>
</dbReference>
<dbReference type="GO" id="GO:0003713">
    <property type="term" value="F:transcription coactivator activity"/>
    <property type="evidence" value="ECO:0007669"/>
    <property type="project" value="InterPro"/>
</dbReference>
<dbReference type="GO" id="GO:0005634">
    <property type="term" value="C:nucleus"/>
    <property type="evidence" value="ECO:0007669"/>
    <property type="project" value="UniProtKB-SubCell"/>
</dbReference>
<protein>
    <recommendedName>
        <fullName evidence="8">Transcriptional coactivator p15 (PC4) C-terminal domain-containing protein</fullName>
    </recommendedName>
</protein>
<evidence type="ECO:0000256" key="3">
    <source>
        <dbReference type="ARBA" id="ARBA00023015"/>
    </source>
</evidence>
<evidence type="ECO:0000259" key="8">
    <source>
        <dbReference type="Pfam" id="PF02229"/>
    </source>
</evidence>
<dbReference type="SUPFAM" id="SSF54447">
    <property type="entry name" value="ssDNA-binding transcriptional regulator domain"/>
    <property type="match status" value="1"/>
</dbReference>
<evidence type="ECO:0000256" key="2">
    <source>
        <dbReference type="ARBA" id="ARBA00009001"/>
    </source>
</evidence>
<dbReference type="EMBL" id="JAVRRL010000012">
    <property type="protein sequence ID" value="KAK5115532.1"/>
    <property type="molecule type" value="Genomic_DNA"/>
</dbReference>
<feature type="compositionally biased region" description="Basic and acidic residues" evidence="7">
    <location>
        <begin position="163"/>
        <end position="176"/>
    </location>
</feature>
<dbReference type="Proteomes" id="UP001310890">
    <property type="component" value="Unassembled WGS sequence"/>
</dbReference>
<evidence type="ECO:0000256" key="1">
    <source>
        <dbReference type="ARBA" id="ARBA00004123"/>
    </source>
</evidence>
<sequence length="183" mass="20302">MPKRTQAEYGSDGGFVEDVPKGKKSKAASGNKDNRKPQASTEHHVDDEGNVFWEVRTGLRRLGVSSYKGTTMINIREYYEKDGKNLPGKKGISLSLDQYATLLAVLPQLETLLRSKGEDVPRPQYDGAGMIKKTKKEDIGAADEAQDEVDDDTVDAKPVASSKIDKYRMKHNHEATSDEDDED</sequence>
<reference evidence="9" key="1">
    <citation type="submission" date="2023-08" db="EMBL/GenBank/DDBJ databases">
        <title>Black Yeasts Isolated from many extreme environments.</title>
        <authorList>
            <person name="Coleine C."/>
            <person name="Stajich J.E."/>
            <person name="Selbmann L."/>
        </authorList>
    </citation>
    <scope>NUCLEOTIDE SEQUENCE</scope>
    <source>
        <strain evidence="9">CCFEE 5401</strain>
    </source>
</reference>
<evidence type="ECO:0000313" key="9">
    <source>
        <dbReference type="EMBL" id="KAK5115532.1"/>
    </source>
</evidence>
<evidence type="ECO:0000256" key="4">
    <source>
        <dbReference type="ARBA" id="ARBA00023125"/>
    </source>
</evidence>
<keyword evidence="6" id="KW-0539">Nucleus</keyword>
<feature type="region of interest" description="Disordered" evidence="7">
    <location>
        <begin position="118"/>
        <end position="183"/>
    </location>
</feature>
<evidence type="ECO:0000256" key="5">
    <source>
        <dbReference type="ARBA" id="ARBA00023163"/>
    </source>
</evidence>
<comment type="subcellular location">
    <subcellularLocation>
        <location evidence="1">Nucleus</location>
    </subcellularLocation>
</comment>
<evidence type="ECO:0000256" key="7">
    <source>
        <dbReference type="SAM" id="MobiDB-lite"/>
    </source>
</evidence>
<name>A0AAN7TGN8_9PEZI</name>
<keyword evidence="3" id="KW-0805">Transcription regulation</keyword>
<feature type="compositionally biased region" description="Basic and acidic residues" evidence="7">
    <location>
        <begin position="32"/>
        <end position="45"/>
    </location>
</feature>
<feature type="region of interest" description="Disordered" evidence="7">
    <location>
        <begin position="1"/>
        <end position="45"/>
    </location>
</feature>
<dbReference type="AlphaFoldDB" id="A0AAN7TGN8"/>
<dbReference type="InterPro" id="IPR003173">
    <property type="entry name" value="PC4_C"/>
</dbReference>
<keyword evidence="5" id="KW-0804">Transcription</keyword>
<dbReference type="GO" id="GO:0060261">
    <property type="term" value="P:positive regulation of transcription initiation by RNA polymerase II"/>
    <property type="evidence" value="ECO:0007669"/>
    <property type="project" value="InterPro"/>
</dbReference>
<organism evidence="9 10">
    <name type="scientific">Meristemomyces frigidus</name>
    <dbReference type="NCBI Taxonomy" id="1508187"/>
    <lineage>
        <taxon>Eukaryota</taxon>
        <taxon>Fungi</taxon>
        <taxon>Dikarya</taxon>
        <taxon>Ascomycota</taxon>
        <taxon>Pezizomycotina</taxon>
        <taxon>Dothideomycetes</taxon>
        <taxon>Dothideomycetidae</taxon>
        <taxon>Mycosphaerellales</taxon>
        <taxon>Teratosphaeriaceae</taxon>
        <taxon>Meristemomyces</taxon>
    </lineage>
</organism>
<evidence type="ECO:0000256" key="6">
    <source>
        <dbReference type="ARBA" id="ARBA00023242"/>
    </source>
</evidence>